<dbReference type="Gene3D" id="3.30.70.270">
    <property type="match status" value="1"/>
</dbReference>
<dbReference type="Gene3D" id="3.20.20.450">
    <property type="entry name" value="EAL domain"/>
    <property type="match status" value="1"/>
</dbReference>
<dbReference type="Pfam" id="PF13426">
    <property type="entry name" value="PAS_9"/>
    <property type="match status" value="1"/>
</dbReference>
<dbReference type="CDD" id="cd01948">
    <property type="entry name" value="EAL"/>
    <property type="match status" value="1"/>
</dbReference>
<organism evidence="5 6">
    <name type="scientific">Jatrophihabitans endophyticus</name>
    <dbReference type="NCBI Taxonomy" id="1206085"/>
    <lineage>
        <taxon>Bacteria</taxon>
        <taxon>Bacillati</taxon>
        <taxon>Actinomycetota</taxon>
        <taxon>Actinomycetes</taxon>
        <taxon>Jatrophihabitantales</taxon>
        <taxon>Jatrophihabitantaceae</taxon>
        <taxon>Jatrophihabitans</taxon>
    </lineage>
</organism>
<feature type="domain" description="PAS" evidence="1">
    <location>
        <begin position="453"/>
        <end position="500"/>
    </location>
</feature>
<dbReference type="InterPro" id="IPR019278">
    <property type="entry name" value="DICT_dom"/>
</dbReference>
<feature type="domain" description="GGDEF" evidence="4">
    <location>
        <begin position="628"/>
        <end position="754"/>
    </location>
</feature>
<dbReference type="SUPFAM" id="SSF55785">
    <property type="entry name" value="PYP-like sensor domain (PAS domain)"/>
    <property type="match status" value="1"/>
</dbReference>
<feature type="domain" description="EAL" evidence="3">
    <location>
        <begin position="12"/>
        <end position="259"/>
    </location>
</feature>
<dbReference type="EMBL" id="FQVU01000001">
    <property type="protein sequence ID" value="SHF79259.1"/>
    <property type="molecule type" value="Genomic_DNA"/>
</dbReference>
<dbReference type="InterPro" id="IPR050706">
    <property type="entry name" value="Cyclic-di-GMP_PDE-like"/>
</dbReference>
<dbReference type="PROSITE" id="PS50112">
    <property type="entry name" value="PAS"/>
    <property type="match status" value="1"/>
</dbReference>
<evidence type="ECO:0000259" key="4">
    <source>
        <dbReference type="PROSITE" id="PS50887"/>
    </source>
</evidence>
<dbReference type="AlphaFoldDB" id="A0A1M5EJ40"/>
<dbReference type="PROSITE" id="PS50887">
    <property type="entry name" value="GGDEF"/>
    <property type="match status" value="1"/>
</dbReference>
<dbReference type="InterPro" id="IPR043128">
    <property type="entry name" value="Rev_trsase/Diguanyl_cyclase"/>
</dbReference>
<dbReference type="CDD" id="cd00130">
    <property type="entry name" value="PAS"/>
    <property type="match status" value="1"/>
</dbReference>
<dbReference type="STRING" id="1206085.SAMN05443575_0911"/>
<dbReference type="Pfam" id="PF00563">
    <property type="entry name" value="EAL"/>
    <property type="match status" value="1"/>
</dbReference>
<dbReference type="Proteomes" id="UP000186132">
    <property type="component" value="Unassembled WGS sequence"/>
</dbReference>
<dbReference type="InterPro" id="IPR000014">
    <property type="entry name" value="PAS"/>
</dbReference>
<dbReference type="InterPro" id="IPR001633">
    <property type="entry name" value="EAL_dom"/>
</dbReference>
<dbReference type="SMART" id="SM00267">
    <property type="entry name" value="GGDEF"/>
    <property type="match status" value="1"/>
</dbReference>
<dbReference type="InterPro" id="IPR035965">
    <property type="entry name" value="PAS-like_dom_sf"/>
</dbReference>
<dbReference type="PANTHER" id="PTHR33121">
    <property type="entry name" value="CYCLIC DI-GMP PHOSPHODIESTERASE PDEF"/>
    <property type="match status" value="1"/>
</dbReference>
<evidence type="ECO:0000313" key="6">
    <source>
        <dbReference type="Proteomes" id="UP000186132"/>
    </source>
</evidence>
<gene>
    <name evidence="5" type="ORF">SAMN05443575_0911</name>
</gene>
<evidence type="ECO:0000259" key="1">
    <source>
        <dbReference type="PROSITE" id="PS50112"/>
    </source>
</evidence>
<dbReference type="Pfam" id="PF00990">
    <property type="entry name" value="GGDEF"/>
    <property type="match status" value="1"/>
</dbReference>
<evidence type="ECO:0000259" key="3">
    <source>
        <dbReference type="PROSITE" id="PS50883"/>
    </source>
</evidence>
<evidence type="ECO:0000313" key="5">
    <source>
        <dbReference type="EMBL" id="SHF79259.1"/>
    </source>
</evidence>
<dbReference type="SUPFAM" id="SSF55073">
    <property type="entry name" value="Nucleotide cyclase"/>
    <property type="match status" value="1"/>
</dbReference>
<dbReference type="InterPro" id="IPR000700">
    <property type="entry name" value="PAS-assoc_C"/>
</dbReference>
<dbReference type="GO" id="GO:0071111">
    <property type="term" value="F:cyclic-guanylate-specific phosphodiesterase activity"/>
    <property type="evidence" value="ECO:0007669"/>
    <property type="project" value="InterPro"/>
</dbReference>
<keyword evidence="6" id="KW-1185">Reference proteome</keyword>
<accession>A0A1M5EJ40</accession>
<protein>
    <submittedName>
        <fullName evidence="5">PAS domain S-box-containing protein/diguanylate cyclase (GGDEF) domain-containing protein</fullName>
    </submittedName>
</protein>
<reference evidence="5 6" key="1">
    <citation type="submission" date="2016-11" db="EMBL/GenBank/DDBJ databases">
        <authorList>
            <person name="Jaros S."/>
            <person name="Januszkiewicz K."/>
            <person name="Wedrychowicz H."/>
        </authorList>
    </citation>
    <scope>NUCLEOTIDE SEQUENCE [LARGE SCALE GENOMIC DNA]</scope>
    <source>
        <strain evidence="5 6">DSM 45627</strain>
    </source>
</reference>
<dbReference type="CDD" id="cd01949">
    <property type="entry name" value="GGDEF"/>
    <property type="match status" value="1"/>
</dbReference>
<dbReference type="SMART" id="SM00052">
    <property type="entry name" value="EAL"/>
    <property type="match status" value="1"/>
</dbReference>
<dbReference type="PROSITE" id="PS50883">
    <property type="entry name" value="EAL"/>
    <property type="match status" value="1"/>
</dbReference>
<dbReference type="PANTHER" id="PTHR33121:SF76">
    <property type="entry name" value="SIGNALING PROTEIN"/>
    <property type="match status" value="1"/>
</dbReference>
<dbReference type="PROSITE" id="PS50113">
    <property type="entry name" value="PAC"/>
    <property type="match status" value="1"/>
</dbReference>
<dbReference type="SUPFAM" id="SSF141868">
    <property type="entry name" value="EAL domain-like"/>
    <property type="match status" value="1"/>
</dbReference>
<name>A0A1M5EJ40_9ACTN</name>
<feature type="domain" description="PAC" evidence="2">
    <location>
        <begin position="530"/>
        <end position="582"/>
    </location>
</feature>
<evidence type="ECO:0000259" key="2">
    <source>
        <dbReference type="PROSITE" id="PS50113"/>
    </source>
</evidence>
<dbReference type="NCBIfam" id="TIGR00254">
    <property type="entry name" value="GGDEF"/>
    <property type="match status" value="1"/>
</dbReference>
<dbReference type="InterPro" id="IPR000160">
    <property type="entry name" value="GGDEF_dom"/>
</dbReference>
<dbReference type="Pfam" id="PF10069">
    <property type="entry name" value="DICT"/>
    <property type="match status" value="1"/>
</dbReference>
<sequence length="754" mass="80754">MTVADEVVAVGAGTDPAGVTDLIARGDVRTVFQPIVDLDEGTVVAYEALSRGPAGPWERPDALFAAARTQGALAELDVLCRREALRSAVAVGIAEPLAVFVNVEPEVLDSEPLGALIEIADAAPEGLRVVLEITERAIAARPAELLACVRTLRRAGWQIALDDVGADDMSLAFMPLLRPDVVKLDIQLVQDRPSPAIAGIMNAVNAYAQRTGAVVLAEGIEDEKHLDIARALGARLGQGFLFGRPAAEPSNALPRGVLELAERDLPRDIDSPFACLPEDVVLRRSSKPLLVELSKHLEREALAHGSTCVVVSAFQYAHHFTPATARRYRELAERVGFVAAVGAGLPAEPAPGVRGADLPGDDRLRDEWDIVVMAPHFSAALLARDLGDRGPDHERRFEFALTYEREVVSAAAEALLSRVLPAPDGARPRGTDGTPPARTDVLDVAEAPTNAASVSVLRRALAATTNGVSIADVTRPDHPLVYVNAAFERLSGLRADEILGANCRVLQGVETDPAAVARIRAAIEQGVECRETLVNYRHGTGEAWWNEILLAPIFDETGRLVQYVGIQNDVTARVEAERELAEERARSEAYLAEMELLAFRDPLTGLLNRRRVAELLTEALERSRAAGTGIGLLYVDVDDFKRVNDGHGHAAGDVVLVEVADRLREGGRPDALYARVGGDEFLVVLPDLDRDAAPALTAHAASALRRRLGSGTASRDVSASVGSSSYPVDGADFDALLHAADLRMYADKARKRTA</sequence>
<dbReference type="NCBIfam" id="TIGR00229">
    <property type="entry name" value="sensory_box"/>
    <property type="match status" value="1"/>
</dbReference>
<proteinExistence type="predicted"/>
<dbReference type="Gene3D" id="3.30.450.20">
    <property type="entry name" value="PAS domain"/>
    <property type="match status" value="1"/>
</dbReference>
<dbReference type="InterPro" id="IPR035919">
    <property type="entry name" value="EAL_sf"/>
</dbReference>
<dbReference type="InterPro" id="IPR029787">
    <property type="entry name" value="Nucleotide_cyclase"/>
</dbReference>